<dbReference type="EC" id="2.7.11.1" evidence="1"/>
<feature type="compositionally biased region" description="Acidic residues" evidence="9">
    <location>
        <begin position="40"/>
        <end position="49"/>
    </location>
</feature>
<comment type="similarity">
    <text evidence="7">Belongs to the protein kinase superfamily. CMGC Ser/Thr protein kinase family.</text>
</comment>
<sequence>MDKYQSVNASGERAQDDKAQAEAHQHQHQHQHQDTHDEYDAFDSLDESELERRAIEDRKKRRDALMAKFDKGTQNTESTQSIQSTQQAQHTHPATPFTENLKGIVADPHEGISAADYNYTLDRREDVDSGGVADGATDTATATATTTSPNPPSSDASDDDMFALQPSKKQKRSHTTTNTSKPSLPIDGSTDSEGYYMHTFGERLDNNRYIVFASLGVGMFSKVVRVKDTHAHDKEYAVKIIRSQESMKKAALKEVNLLERLKELDAEDRKHVVRIERTFEHRGHLCIVFESLGMNLREILKRFGANVGINIKALRAYAHQILLALSLLKKANVMHADMKPDNILVSENKALLKVCDLGSAADVSEGDITPYLVSRFYRAPEIILGLPYDTAIDMWSVGCTLYEMYTGQILFSGRSNNEMLKKMMELKGKFNHKMIKKGVYGTRKVDNNAHFTEHFDFISNEVDKMTNQASQMVAKTLPFSRPTKDLRDKIIPSIAEQKGMKEDEIKSLHAFADLLDKMLSLDPQKRISVRDALGHPFFTA</sequence>
<keyword evidence="6 8" id="KW-0067">ATP-binding</keyword>
<keyword evidence="4 8" id="KW-0547">Nucleotide-binding</keyword>
<protein>
    <recommendedName>
        <fullName evidence="1">non-specific serine/threonine protein kinase</fullName>
        <ecNumber evidence="1">2.7.11.1</ecNumber>
    </recommendedName>
</protein>
<evidence type="ECO:0000313" key="11">
    <source>
        <dbReference type="EMBL" id="TIB17433.1"/>
    </source>
</evidence>
<evidence type="ECO:0000256" key="8">
    <source>
        <dbReference type="PROSITE-ProRule" id="PRU10141"/>
    </source>
</evidence>
<dbReference type="InterPro" id="IPR011009">
    <property type="entry name" value="Kinase-like_dom_sf"/>
</dbReference>
<dbReference type="InterPro" id="IPR008271">
    <property type="entry name" value="Ser/Thr_kinase_AS"/>
</dbReference>
<feature type="domain" description="Protein kinase" evidence="10">
    <location>
        <begin position="209"/>
        <end position="538"/>
    </location>
</feature>
<accession>A0A4T0GUA2</accession>
<dbReference type="GO" id="GO:0004674">
    <property type="term" value="F:protein serine/threonine kinase activity"/>
    <property type="evidence" value="ECO:0007669"/>
    <property type="project" value="UniProtKB-KW"/>
</dbReference>
<dbReference type="OrthoDB" id="9332038at2759"/>
<keyword evidence="5" id="KW-0418">Kinase</keyword>
<dbReference type="SUPFAM" id="SSF56112">
    <property type="entry name" value="Protein kinase-like (PK-like)"/>
    <property type="match status" value="1"/>
</dbReference>
<feature type="compositionally biased region" description="Basic and acidic residues" evidence="9">
    <location>
        <begin position="13"/>
        <end position="39"/>
    </location>
</feature>
<keyword evidence="3" id="KW-0808">Transferase</keyword>
<dbReference type="PROSITE" id="PS00108">
    <property type="entry name" value="PROTEIN_KINASE_ST"/>
    <property type="match status" value="1"/>
</dbReference>
<gene>
    <name evidence="11" type="ORF">E3P90_00081</name>
</gene>
<dbReference type="InterPro" id="IPR000719">
    <property type="entry name" value="Prot_kinase_dom"/>
</dbReference>
<evidence type="ECO:0000256" key="1">
    <source>
        <dbReference type="ARBA" id="ARBA00012513"/>
    </source>
</evidence>
<dbReference type="SMART" id="SM00220">
    <property type="entry name" value="S_TKc"/>
    <property type="match status" value="1"/>
</dbReference>
<feature type="compositionally biased region" description="Basic and acidic residues" evidence="9">
    <location>
        <begin position="50"/>
        <end position="71"/>
    </location>
</feature>
<evidence type="ECO:0000256" key="5">
    <source>
        <dbReference type="ARBA" id="ARBA00022777"/>
    </source>
</evidence>
<dbReference type="PROSITE" id="PS00107">
    <property type="entry name" value="PROTEIN_KINASE_ATP"/>
    <property type="match status" value="1"/>
</dbReference>
<evidence type="ECO:0000256" key="2">
    <source>
        <dbReference type="ARBA" id="ARBA00022527"/>
    </source>
</evidence>
<dbReference type="Proteomes" id="UP000306954">
    <property type="component" value="Unassembled WGS sequence"/>
</dbReference>
<feature type="compositionally biased region" description="Low complexity" evidence="9">
    <location>
        <begin position="73"/>
        <end position="91"/>
    </location>
</feature>
<feature type="region of interest" description="Disordered" evidence="9">
    <location>
        <begin position="1"/>
        <end position="93"/>
    </location>
</feature>
<dbReference type="PANTHER" id="PTHR24058:SF103">
    <property type="entry name" value="SERINE_THREONINE-PROTEIN KINASE PRP4 HOMOLOG"/>
    <property type="match status" value="1"/>
</dbReference>
<reference evidence="11 12" key="1">
    <citation type="submission" date="2019-03" db="EMBL/GenBank/DDBJ databases">
        <title>Sequencing 23 genomes of Wallemia ichthyophaga.</title>
        <authorList>
            <person name="Gostincar C."/>
        </authorList>
    </citation>
    <scope>NUCLEOTIDE SEQUENCE [LARGE SCALE GENOMIC DNA]</scope>
    <source>
        <strain evidence="11 12">EXF-8621</strain>
    </source>
</reference>
<evidence type="ECO:0000259" key="10">
    <source>
        <dbReference type="PROSITE" id="PS50011"/>
    </source>
</evidence>
<feature type="binding site" evidence="8">
    <location>
        <position position="239"/>
    </location>
    <ligand>
        <name>ATP</name>
        <dbReference type="ChEBI" id="CHEBI:30616"/>
    </ligand>
</feature>
<evidence type="ECO:0000256" key="3">
    <source>
        <dbReference type="ARBA" id="ARBA00022679"/>
    </source>
</evidence>
<dbReference type="PANTHER" id="PTHR24058">
    <property type="entry name" value="DUAL SPECIFICITY PROTEIN KINASE"/>
    <property type="match status" value="1"/>
</dbReference>
<dbReference type="FunFam" id="1.10.510.10:FF:000078">
    <property type="entry name" value="Serine/threonine-protein kinase PRP4 homolog"/>
    <property type="match status" value="1"/>
</dbReference>
<dbReference type="AlphaFoldDB" id="A0A4T0GUA2"/>
<name>A0A4T0GUA2_WALIC</name>
<evidence type="ECO:0000256" key="6">
    <source>
        <dbReference type="ARBA" id="ARBA00022840"/>
    </source>
</evidence>
<dbReference type="EMBL" id="SPOF01000001">
    <property type="protein sequence ID" value="TIB17433.1"/>
    <property type="molecule type" value="Genomic_DNA"/>
</dbReference>
<evidence type="ECO:0000313" key="12">
    <source>
        <dbReference type="Proteomes" id="UP000306954"/>
    </source>
</evidence>
<proteinExistence type="inferred from homology"/>
<feature type="region of interest" description="Disordered" evidence="9">
    <location>
        <begin position="126"/>
        <end position="191"/>
    </location>
</feature>
<dbReference type="PROSITE" id="PS50011">
    <property type="entry name" value="PROTEIN_KINASE_DOM"/>
    <property type="match status" value="1"/>
</dbReference>
<keyword evidence="2" id="KW-0723">Serine/threonine-protein kinase</keyword>
<dbReference type="Gene3D" id="3.30.200.20">
    <property type="entry name" value="Phosphorylase Kinase, domain 1"/>
    <property type="match status" value="1"/>
</dbReference>
<feature type="compositionally biased region" description="Low complexity" evidence="9">
    <location>
        <begin position="129"/>
        <end position="148"/>
    </location>
</feature>
<comment type="caution">
    <text evidence="11">The sequence shown here is derived from an EMBL/GenBank/DDBJ whole genome shotgun (WGS) entry which is preliminary data.</text>
</comment>
<dbReference type="InterPro" id="IPR017441">
    <property type="entry name" value="Protein_kinase_ATP_BS"/>
</dbReference>
<evidence type="ECO:0000256" key="7">
    <source>
        <dbReference type="ARBA" id="ARBA00023596"/>
    </source>
</evidence>
<dbReference type="Pfam" id="PF00069">
    <property type="entry name" value="Pkinase"/>
    <property type="match status" value="1"/>
</dbReference>
<evidence type="ECO:0000256" key="4">
    <source>
        <dbReference type="ARBA" id="ARBA00022741"/>
    </source>
</evidence>
<evidence type="ECO:0000256" key="9">
    <source>
        <dbReference type="SAM" id="MobiDB-lite"/>
    </source>
</evidence>
<dbReference type="GO" id="GO:0005524">
    <property type="term" value="F:ATP binding"/>
    <property type="evidence" value="ECO:0007669"/>
    <property type="project" value="UniProtKB-UniRule"/>
</dbReference>
<dbReference type="InterPro" id="IPR050494">
    <property type="entry name" value="Ser_Thr_dual-spec_kinase"/>
</dbReference>
<organism evidence="11 12">
    <name type="scientific">Wallemia ichthyophaga</name>
    <dbReference type="NCBI Taxonomy" id="245174"/>
    <lineage>
        <taxon>Eukaryota</taxon>
        <taxon>Fungi</taxon>
        <taxon>Dikarya</taxon>
        <taxon>Basidiomycota</taxon>
        <taxon>Wallemiomycotina</taxon>
        <taxon>Wallemiomycetes</taxon>
        <taxon>Wallemiales</taxon>
        <taxon>Wallemiaceae</taxon>
        <taxon>Wallemia</taxon>
    </lineage>
</organism>
<dbReference type="Gene3D" id="1.10.510.10">
    <property type="entry name" value="Transferase(Phosphotransferase) domain 1"/>
    <property type="match status" value="1"/>
</dbReference>